<reference evidence="1 2" key="1">
    <citation type="submission" date="2021-06" db="EMBL/GenBank/DDBJ databases">
        <title>Halomicroarcula sp. a new haloarchaeum isolated from saline soil.</title>
        <authorList>
            <person name="Duran-Viseras A."/>
            <person name="Sanchez-Porro C."/>
            <person name="Ventosa A."/>
        </authorList>
    </citation>
    <scope>NUCLEOTIDE SEQUENCE [LARGE SCALE GENOMIC DNA]</scope>
    <source>
        <strain evidence="1 2">F27</strain>
    </source>
</reference>
<keyword evidence="2" id="KW-1185">Reference proteome</keyword>
<name>A0AAW4PD62_9EURY</name>
<evidence type="ECO:0000313" key="1">
    <source>
        <dbReference type="EMBL" id="MBX0295748.1"/>
    </source>
</evidence>
<organism evidence="1 2">
    <name type="scientific">Haloarcula nitratireducens</name>
    <dbReference type="NCBI Taxonomy" id="2487749"/>
    <lineage>
        <taxon>Archaea</taxon>
        <taxon>Methanobacteriati</taxon>
        <taxon>Methanobacteriota</taxon>
        <taxon>Stenosarchaea group</taxon>
        <taxon>Halobacteria</taxon>
        <taxon>Halobacteriales</taxon>
        <taxon>Haloarculaceae</taxon>
        <taxon>Haloarcula</taxon>
    </lineage>
</organism>
<dbReference type="RefSeq" id="WP_220580380.1">
    <property type="nucleotide sequence ID" value="NZ_RKLT01000004.1"/>
</dbReference>
<dbReference type="AlphaFoldDB" id="A0AAW4PD62"/>
<dbReference type="Proteomes" id="UP001430455">
    <property type="component" value="Unassembled WGS sequence"/>
</dbReference>
<gene>
    <name evidence="1" type="ORF">EGH23_12760</name>
</gene>
<evidence type="ECO:0000313" key="2">
    <source>
        <dbReference type="Proteomes" id="UP001430455"/>
    </source>
</evidence>
<proteinExistence type="predicted"/>
<dbReference type="EMBL" id="RKLT01000004">
    <property type="protein sequence ID" value="MBX0295748.1"/>
    <property type="molecule type" value="Genomic_DNA"/>
</dbReference>
<protein>
    <submittedName>
        <fullName evidence="1">Uncharacterized protein</fullName>
    </submittedName>
</protein>
<comment type="caution">
    <text evidence="1">The sequence shown here is derived from an EMBL/GenBank/DDBJ whole genome shotgun (WGS) entry which is preliminary data.</text>
</comment>
<accession>A0AAW4PD62</accession>
<sequence length="56" mass="6580">MKLPIDQRVAVARELLCGWSEDEYEGLSAECKVNLQEAIDFLQYYEQAREEDEVKK</sequence>